<dbReference type="Proteomes" id="UP000623467">
    <property type="component" value="Unassembled WGS sequence"/>
</dbReference>
<accession>A0A8H6ZM14</accession>
<gene>
    <name evidence="1" type="ORF">MSAN_00219900</name>
</gene>
<dbReference type="EMBL" id="JACAZH010000001">
    <property type="protein sequence ID" value="KAF7377960.1"/>
    <property type="molecule type" value="Genomic_DNA"/>
</dbReference>
<proteinExistence type="predicted"/>
<comment type="caution">
    <text evidence="1">The sequence shown here is derived from an EMBL/GenBank/DDBJ whole genome shotgun (WGS) entry which is preliminary data.</text>
</comment>
<sequence length="258" mass="28205">MSASVQKHSFTVIGVHKAPANLSKQEFEAKVGKLCDSMAALPVAKKNFLSLDAIFHDSVVDAHMKELGWGEAQPCAVLMAVFETFDNFTEYFQDPAVQNLLADADEDFAFRSASSVFSADVVTRIGVSRSEYGSTATERKLWVGIYKGPGPAVSPDVTQFQGNVSTTLDEYVALPVSQKNMLSHTVLMTNDTIAPHLQAKGYPKAEPVTVVMIEIENWDRGIEVLEDAEVKRITEKANQGFGFHVDAICFGAEVVKKI</sequence>
<reference evidence="1" key="1">
    <citation type="submission" date="2020-05" db="EMBL/GenBank/DDBJ databases">
        <title>Mycena genomes resolve the evolution of fungal bioluminescence.</title>
        <authorList>
            <person name="Tsai I.J."/>
        </authorList>
    </citation>
    <scope>NUCLEOTIDE SEQUENCE</scope>
    <source>
        <strain evidence="1">160909Yilan</strain>
    </source>
</reference>
<name>A0A8H6ZM14_9AGAR</name>
<dbReference type="OrthoDB" id="2992578at2759"/>
<evidence type="ECO:0000313" key="2">
    <source>
        <dbReference type="Proteomes" id="UP000623467"/>
    </source>
</evidence>
<dbReference type="AlphaFoldDB" id="A0A8H6ZM14"/>
<evidence type="ECO:0000313" key="1">
    <source>
        <dbReference type="EMBL" id="KAF7377960.1"/>
    </source>
</evidence>
<organism evidence="1 2">
    <name type="scientific">Mycena sanguinolenta</name>
    <dbReference type="NCBI Taxonomy" id="230812"/>
    <lineage>
        <taxon>Eukaryota</taxon>
        <taxon>Fungi</taxon>
        <taxon>Dikarya</taxon>
        <taxon>Basidiomycota</taxon>
        <taxon>Agaricomycotina</taxon>
        <taxon>Agaricomycetes</taxon>
        <taxon>Agaricomycetidae</taxon>
        <taxon>Agaricales</taxon>
        <taxon>Marasmiineae</taxon>
        <taxon>Mycenaceae</taxon>
        <taxon>Mycena</taxon>
    </lineage>
</organism>
<protein>
    <submittedName>
        <fullName evidence="1">Uncharacterized protein</fullName>
    </submittedName>
</protein>
<keyword evidence="2" id="KW-1185">Reference proteome</keyword>